<name>A0AAV4M7E7_CAEEX</name>
<organism evidence="1 2">
    <name type="scientific">Caerostris extrusa</name>
    <name type="common">Bark spider</name>
    <name type="synonym">Caerostris bankana</name>
    <dbReference type="NCBI Taxonomy" id="172846"/>
    <lineage>
        <taxon>Eukaryota</taxon>
        <taxon>Metazoa</taxon>
        <taxon>Ecdysozoa</taxon>
        <taxon>Arthropoda</taxon>
        <taxon>Chelicerata</taxon>
        <taxon>Arachnida</taxon>
        <taxon>Araneae</taxon>
        <taxon>Araneomorphae</taxon>
        <taxon>Entelegynae</taxon>
        <taxon>Araneoidea</taxon>
        <taxon>Araneidae</taxon>
        <taxon>Caerostris</taxon>
    </lineage>
</organism>
<dbReference type="AlphaFoldDB" id="A0AAV4M7E7"/>
<protein>
    <submittedName>
        <fullName evidence="1">Uncharacterized protein</fullName>
    </submittedName>
</protein>
<comment type="caution">
    <text evidence="1">The sequence shown here is derived from an EMBL/GenBank/DDBJ whole genome shotgun (WGS) entry which is preliminary data.</text>
</comment>
<sequence length="98" mass="11283">MCAENIPFSEHNSFILENLLPSYFGNPNSMFSYWLPLSPVIGRFAAHIPVTIFNQLSSVHSNFARSYMNSRLLKHCCVTIYCNRGYLFISHLIGYDFP</sequence>
<accession>A0AAV4M7E7</accession>
<dbReference type="EMBL" id="BPLR01019451">
    <property type="protein sequence ID" value="GIX68027.1"/>
    <property type="molecule type" value="Genomic_DNA"/>
</dbReference>
<proteinExistence type="predicted"/>
<reference evidence="1 2" key="1">
    <citation type="submission" date="2021-06" db="EMBL/GenBank/DDBJ databases">
        <title>Caerostris extrusa draft genome.</title>
        <authorList>
            <person name="Kono N."/>
            <person name="Arakawa K."/>
        </authorList>
    </citation>
    <scope>NUCLEOTIDE SEQUENCE [LARGE SCALE GENOMIC DNA]</scope>
</reference>
<dbReference type="Proteomes" id="UP001054945">
    <property type="component" value="Unassembled WGS sequence"/>
</dbReference>
<evidence type="ECO:0000313" key="1">
    <source>
        <dbReference type="EMBL" id="GIX68027.1"/>
    </source>
</evidence>
<keyword evidence="2" id="KW-1185">Reference proteome</keyword>
<evidence type="ECO:0000313" key="2">
    <source>
        <dbReference type="Proteomes" id="UP001054945"/>
    </source>
</evidence>
<gene>
    <name evidence="1" type="ORF">CEXT_411661</name>
</gene>